<dbReference type="RefSeq" id="WP_158726914.1">
    <property type="nucleotide sequence ID" value="NZ_BMTG01000003.1"/>
</dbReference>
<proteinExistence type="predicted"/>
<keyword evidence="2" id="KW-1185">Reference proteome</keyword>
<name>A0ABN8VDW7_STRGL</name>
<accession>A0ABN8VDW7</accession>
<protein>
    <submittedName>
        <fullName evidence="1">Uncharacterized protein</fullName>
    </submittedName>
</protein>
<comment type="caution">
    <text evidence="1">The sequence shown here is derived from an EMBL/GenBank/DDBJ whole genome shotgun (WGS) entry which is preliminary data.</text>
</comment>
<reference evidence="1" key="1">
    <citation type="submission" date="2022-03" db="EMBL/GenBank/DDBJ databases">
        <authorList>
            <person name="Leyn A S."/>
        </authorList>
    </citation>
    <scope>NUCLEOTIDE SEQUENCE</scope>
    <source>
        <strain evidence="1">Streptomyces globisporus 4-3</strain>
    </source>
</reference>
<evidence type="ECO:0000313" key="2">
    <source>
        <dbReference type="Proteomes" id="UP001154015"/>
    </source>
</evidence>
<organism evidence="1 2">
    <name type="scientific">Streptomyces globisporus</name>
    <dbReference type="NCBI Taxonomy" id="1908"/>
    <lineage>
        <taxon>Bacteria</taxon>
        <taxon>Bacillati</taxon>
        <taxon>Actinomycetota</taxon>
        <taxon>Actinomycetes</taxon>
        <taxon>Kitasatosporales</taxon>
        <taxon>Streptomycetaceae</taxon>
        <taxon>Streptomyces</taxon>
    </lineage>
</organism>
<sequence>MGEDVLFEAAAEARVFGGGAAAVVDELVRGLLGRLADWQQSIGELGCAHHGN</sequence>
<dbReference type="Proteomes" id="UP001154015">
    <property type="component" value="Unassembled WGS sequence"/>
</dbReference>
<dbReference type="EMBL" id="CAKXYP010000040">
    <property type="protein sequence ID" value="CAH9420311.1"/>
    <property type="molecule type" value="Genomic_DNA"/>
</dbReference>
<evidence type="ECO:0000313" key="1">
    <source>
        <dbReference type="EMBL" id="CAH9420311.1"/>
    </source>
</evidence>
<gene>
    <name evidence="1" type="ORF">SGL43_07369</name>
</gene>